<dbReference type="Pfam" id="PF00581">
    <property type="entry name" value="Rhodanese"/>
    <property type="match status" value="1"/>
</dbReference>
<sequence length="141" mass="15778">MTAPGTMKLPTNISREDLASILSSPSSSEIAVIDVRDHDHIGGHIAVSQHVPSQTLDVALPELVRTLKDKKKVVFHCMLSQQRGPKAARRYVEEREKFGQQDWPEQEVLVLFGGFDSWQQVYGTDPKLTANYAEDIFNSLS</sequence>
<dbReference type="SMART" id="SM00450">
    <property type="entry name" value="RHOD"/>
    <property type="match status" value="1"/>
</dbReference>
<reference evidence="2" key="1">
    <citation type="submission" date="2021-03" db="EMBL/GenBank/DDBJ databases">
        <authorList>
            <person name="Tagirdzhanova G."/>
        </authorList>
    </citation>
    <scope>NUCLEOTIDE SEQUENCE</scope>
</reference>
<proteinExistence type="predicted"/>
<protein>
    <recommendedName>
        <fullName evidence="1">Rhodanese domain-containing protein</fullName>
    </recommendedName>
</protein>
<dbReference type="Gene3D" id="3.40.250.10">
    <property type="entry name" value="Rhodanese-like domain"/>
    <property type="match status" value="1"/>
</dbReference>
<dbReference type="Proteomes" id="UP000664169">
    <property type="component" value="Unassembled WGS sequence"/>
</dbReference>
<gene>
    <name evidence="2" type="ORF">GOMPHAMPRED_005963</name>
</gene>
<dbReference type="InterPro" id="IPR001763">
    <property type="entry name" value="Rhodanese-like_dom"/>
</dbReference>
<keyword evidence="3" id="KW-1185">Reference proteome</keyword>
<dbReference type="GO" id="GO:0005634">
    <property type="term" value="C:nucleus"/>
    <property type="evidence" value="ECO:0007669"/>
    <property type="project" value="TreeGrafter"/>
</dbReference>
<organism evidence="2 3">
    <name type="scientific">Gomphillus americanus</name>
    <dbReference type="NCBI Taxonomy" id="1940652"/>
    <lineage>
        <taxon>Eukaryota</taxon>
        <taxon>Fungi</taxon>
        <taxon>Dikarya</taxon>
        <taxon>Ascomycota</taxon>
        <taxon>Pezizomycotina</taxon>
        <taxon>Lecanoromycetes</taxon>
        <taxon>OSLEUM clade</taxon>
        <taxon>Ostropomycetidae</taxon>
        <taxon>Ostropales</taxon>
        <taxon>Graphidaceae</taxon>
        <taxon>Gomphilloideae</taxon>
        <taxon>Gomphillus</taxon>
    </lineage>
</organism>
<feature type="domain" description="Rhodanese" evidence="1">
    <location>
        <begin position="26"/>
        <end position="126"/>
    </location>
</feature>
<evidence type="ECO:0000259" key="1">
    <source>
        <dbReference type="PROSITE" id="PS50206"/>
    </source>
</evidence>
<accession>A0A8H3FSS8</accession>
<comment type="caution">
    <text evidence="2">The sequence shown here is derived from an EMBL/GenBank/DDBJ whole genome shotgun (WGS) entry which is preliminary data.</text>
</comment>
<dbReference type="PANTHER" id="PTHR10828:SF38">
    <property type="entry name" value="ARSENICAL-RESISTANCE PROTEIN 2-RELATED"/>
    <property type="match status" value="1"/>
</dbReference>
<dbReference type="OrthoDB" id="102559at2759"/>
<dbReference type="GO" id="GO:0004725">
    <property type="term" value="F:protein tyrosine phosphatase activity"/>
    <property type="evidence" value="ECO:0007669"/>
    <property type="project" value="TreeGrafter"/>
</dbReference>
<dbReference type="PANTHER" id="PTHR10828">
    <property type="entry name" value="M-PHASE INDUCER PHOSPHATASE DUAL SPECIFICITY PHOSPHATASE CDC25"/>
    <property type="match status" value="1"/>
</dbReference>
<evidence type="ECO:0000313" key="2">
    <source>
        <dbReference type="EMBL" id="CAF9931586.1"/>
    </source>
</evidence>
<dbReference type="GO" id="GO:0005737">
    <property type="term" value="C:cytoplasm"/>
    <property type="evidence" value="ECO:0007669"/>
    <property type="project" value="TreeGrafter"/>
</dbReference>
<dbReference type="SUPFAM" id="SSF52821">
    <property type="entry name" value="Rhodanese/Cell cycle control phosphatase"/>
    <property type="match status" value="1"/>
</dbReference>
<dbReference type="EMBL" id="CAJPDQ010000039">
    <property type="protein sequence ID" value="CAF9931586.1"/>
    <property type="molecule type" value="Genomic_DNA"/>
</dbReference>
<evidence type="ECO:0000313" key="3">
    <source>
        <dbReference type="Proteomes" id="UP000664169"/>
    </source>
</evidence>
<name>A0A8H3FSS8_9LECA</name>
<dbReference type="PROSITE" id="PS50206">
    <property type="entry name" value="RHODANESE_3"/>
    <property type="match status" value="1"/>
</dbReference>
<dbReference type="InterPro" id="IPR036873">
    <property type="entry name" value="Rhodanese-like_dom_sf"/>
</dbReference>
<dbReference type="AlphaFoldDB" id="A0A8H3FSS8"/>